<reference evidence="2" key="2">
    <citation type="submission" date="2020-03" db="EMBL/GenBank/DDBJ databases">
        <title>Walnut 2.0.</title>
        <authorList>
            <person name="Marrano A."/>
            <person name="Britton M."/>
            <person name="Zimin A.V."/>
            <person name="Zaini P.A."/>
            <person name="Workman R."/>
            <person name="Puiu D."/>
            <person name="Bianco L."/>
            <person name="Allen B.J."/>
            <person name="Troggio M."/>
            <person name="Leslie C.A."/>
            <person name="Timp W."/>
            <person name="Dendekar A."/>
            <person name="Salzberg S.L."/>
            <person name="Neale D.B."/>
        </authorList>
    </citation>
    <scope>NUCLEOTIDE SEQUENCE</scope>
    <source>
        <tissue evidence="2">Leaves</tissue>
    </source>
</reference>
<comment type="caution">
    <text evidence="2">The sequence shown here is derived from an EMBL/GenBank/DDBJ whole genome shotgun (WGS) entry which is preliminary data.</text>
</comment>
<dbReference type="Gramene" id="Jr05_11870_p2">
    <property type="protein sequence ID" value="cds.Jr05_11870_p2"/>
    <property type="gene ID" value="Jr05_11870"/>
</dbReference>
<proteinExistence type="predicted"/>
<dbReference type="Proteomes" id="UP000619265">
    <property type="component" value="Unassembled WGS sequence"/>
</dbReference>
<name>A0A833XTU7_JUGRE</name>
<dbReference type="AlphaFoldDB" id="A0A833XTU7"/>
<feature type="non-terminal residue" evidence="2">
    <location>
        <position position="1"/>
    </location>
</feature>
<evidence type="ECO:0000256" key="1">
    <source>
        <dbReference type="SAM" id="MobiDB-lite"/>
    </source>
</evidence>
<dbReference type="EMBL" id="LIHL02000005">
    <property type="protein sequence ID" value="KAF5470896.1"/>
    <property type="molecule type" value="Genomic_DNA"/>
</dbReference>
<reference evidence="2" key="1">
    <citation type="submission" date="2015-10" db="EMBL/GenBank/DDBJ databases">
        <authorList>
            <person name="Martinez-Garcia P.J."/>
            <person name="Crepeau M.W."/>
            <person name="Puiu D."/>
            <person name="Gonzalez-Ibeas D."/>
            <person name="Whalen J."/>
            <person name="Stevens K."/>
            <person name="Paul R."/>
            <person name="Butterfield T."/>
            <person name="Britton M."/>
            <person name="Reagan R."/>
            <person name="Chakraborty S."/>
            <person name="Walawage S.L."/>
            <person name="Vasquez-Gross H.A."/>
            <person name="Cardeno C."/>
            <person name="Famula R."/>
            <person name="Pratt K."/>
            <person name="Kuruganti S."/>
            <person name="Aradhya M.K."/>
            <person name="Leslie C.A."/>
            <person name="Dandekar A.M."/>
            <person name="Salzberg S.L."/>
            <person name="Wegrzyn J.L."/>
            <person name="Langley C.H."/>
            <person name="Neale D.B."/>
        </authorList>
    </citation>
    <scope>NUCLEOTIDE SEQUENCE</scope>
    <source>
        <tissue evidence="2">Leaves</tissue>
    </source>
</reference>
<gene>
    <name evidence="2" type="ORF">F2P56_011383</name>
</gene>
<protein>
    <submittedName>
        <fullName evidence="2">Uncharacterized protein</fullName>
    </submittedName>
</protein>
<evidence type="ECO:0000313" key="2">
    <source>
        <dbReference type="EMBL" id="KAF5470896.1"/>
    </source>
</evidence>
<feature type="region of interest" description="Disordered" evidence="1">
    <location>
        <begin position="111"/>
        <end position="133"/>
    </location>
</feature>
<feature type="compositionally biased region" description="Basic and acidic residues" evidence="1">
    <location>
        <begin position="111"/>
        <end position="124"/>
    </location>
</feature>
<sequence>QRERMGIRDVPMEHVELVGTHRPDRPQYILHWVIVPRRIQHNSSVPKERSIPNVHAHRHHRGIAPDELRERLEAPHGTPRGIRRKFSWPRSGNGEAVGLIHSMLERGFEVGDDDGKGAERRKIGGGEVDGGVDKGKMVLGVDKAEVAFDGGGEEGVVWSSNSEGR</sequence>
<evidence type="ECO:0000313" key="3">
    <source>
        <dbReference type="Proteomes" id="UP000619265"/>
    </source>
</evidence>
<organism evidence="2 3">
    <name type="scientific">Juglans regia</name>
    <name type="common">English walnut</name>
    <dbReference type="NCBI Taxonomy" id="51240"/>
    <lineage>
        <taxon>Eukaryota</taxon>
        <taxon>Viridiplantae</taxon>
        <taxon>Streptophyta</taxon>
        <taxon>Embryophyta</taxon>
        <taxon>Tracheophyta</taxon>
        <taxon>Spermatophyta</taxon>
        <taxon>Magnoliopsida</taxon>
        <taxon>eudicotyledons</taxon>
        <taxon>Gunneridae</taxon>
        <taxon>Pentapetalae</taxon>
        <taxon>rosids</taxon>
        <taxon>fabids</taxon>
        <taxon>Fagales</taxon>
        <taxon>Juglandaceae</taxon>
        <taxon>Juglans</taxon>
    </lineage>
</organism>
<accession>A0A833XTU7</accession>